<organism evidence="2 3">
    <name type="scientific">Streptomyces pini</name>
    <dbReference type="NCBI Taxonomy" id="1520580"/>
    <lineage>
        <taxon>Bacteria</taxon>
        <taxon>Bacillati</taxon>
        <taxon>Actinomycetota</taxon>
        <taxon>Actinomycetes</taxon>
        <taxon>Kitasatosporales</taxon>
        <taxon>Streptomycetaceae</taxon>
        <taxon>Streptomyces</taxon>
    </lineage>
</organism>
<evidence type="ECO:0000313" key="2">
    <source>
        <dbReference type="EMBL" id="SFK21267.1"/>
    </source>
</evidence>
<sequence>MVFKRLLGSLGVGGPTVDTVLDPGAALPGGPLSGQVHLKGGSTDFDIEHIALELVARVEAEHEEGESEGGIAFERFTVAGGFRLTEGEERTVPFTVTLPWETPVTELHGQALGIVLGVRTELAVAGAKDKGDLDPLAVRPLPAQEAVLQALGQLGFGFKSADLEYGRIHGTGQTLPFYQEIELTPAPQYAHAVNEIEVTFLAHPGGMEVVLEADKRGGPFSGGHDTLTRFAVGHQDVRDWNTEVDGWVRQLVEHRAAYGAPAPYGQPSPYDGGYAHKDDYGHHHGEHHDGHRSGPGMGTAIAAGAAGLAVGVAGGMVAAEVVDEIGDAFEDEDEGEGDEG</sequence>
<dbReference type="AlphaFoldDB" id="A0A1I3XNQ7"/>
<proteinExistence type="predicted"/>
<keyword evidence="3" id="KW-1185">Reference proteome</keyword>
<protein>
    <submittedName>
        <fullName evidence="2">Sporulation-control protein</fullName>
    </submittedName>
</protein>
<dbReference type="PANTHER" id="PTHR40053:SF1">
    <property type="entry name" value="SPORULATION-CONTROL PROTEIN SPO0M"/>
    <property type="match status" value="1"/>
</dbReference>
<feature type="compositionally biased region" description="Basic and acidic residues" evidence="1">
    <location>
        <begin position="274"/>
        <end position="292"/>
    </location>
</feature>
<reference evidence="3" key="1">
    <citation type="submission" date="2016-10" db="EMBL/GenBank/DDBJ databases">
        <authorList>
            <person name="Varghese N."/>
            <person name="Submissions S."/>
        </authorList>
    </citation>
    <scope>NUCLEOTIDE SEQUENCE [LARGE SCALE GENOMIC DNA]</scope>
    <source>
        <strain evidence="3">PL19</strain>
    </source>
</reference>
<gene>
    <name evidence="2" type="ORF">SAMN05192584_104266</name>
</gene>
<feature type="region of interest" description="Disordered" evidence="1">
    <location>
        <begin position="259"/>
        <end position="298"/>
    </location>
</feature>
<dbReference type="InterPro" id="IPR009776">
    <property type="entry name" value="Spore_0_M"/>
</dbReference>
<dbReference type="OrthoDB" id="3431481at2"/>
<evidence type="ECO:0000256" key="1">
    <source>
        <dbReference type="SAM" id="MobiDB-lite"/>
    </source>
</evidence>
<name>A0A1I3XNQ7_9ACTN</name>
<accession>A0A1I3XNQ7</accession>
<dbReference type="EMBL" id="FOSG01000004">
    <property type="protein sequence ID" value="SFK21267.1"/>
    <property type="molecule type" value="Genomic_DNA"/>
</dbReference>
<dbReference type="Proteomes" id="UP000198928">
    <property type="component" value="Unassembled WGS sequence"/>
</dbReference>
<dbReference type="PANTHER" id="PTHR40053">
    <property type="entry name" value="SPORULATION-CONTROL PROTEIN SPO0M"/>
    <property type="match status" value="1"/>
</dbReference>
<dbReference type="RefSeq" id="WP_093848784.1">
    <property type="nucleotide sequence ID" value="NZ_FOSG01000004.1"/>
</dbReference>
<evidence type="ECO:0000313" key="3">
    <source>
        <dbReference type="Proteomes" id="UP000198928"/>
    </source>
</evidence>
<dbReference type="Pfam" id="PF07070">
    <property type="entry name" value="Spo0M"/>
    <property type="match status" value="1"/>
</dbReference>